<dbReference type="Proteomes" id="UP000280819">
    <property type="component" value="Unassembled WGS sequence"/>
</dbReference>
<sequence length="215" mass="24546">MNAYDREHTKPPLSGPKITRKMRRFMEEMSTHGTPFQQLPWREGVDLWQRYVARTNRGQILLEFNGREWILSFAPPGAKYFARQEDWFTCIHGPTLGGYLLTGTSSIRWIKELIDSPSPPEINISELDRIVEKRHASQKKFGSRFNLFLLGGVAAIALFITIAIITNHAVAFGAAGVVFAALASALAALWRVNLRTRKLHRIKNKKRKQTNMEKN</sequence>
<keyword evidence="1" id="KW-1133">Transmembrane helix</keyword>
<organism evidence="2 3">
    <name type="scientific">Arachnia propionica</name>
    <dbReference type="NCBI Taxonomy" id="1750"/>
    <lineage>
        <taxon>Bacteria</taxon>
        <taxon>Bacillati</taxon>
        <taxon>Actinomycetota</taxon>
        <taxon>Actinomycetes</taxon>
        <taxon>Propionibacteriales</taxon>
        <taxon>Propionibacteriaceae</taxon>
        <taxon>Arachnia</taxon>
    </lineage>
</organism>
<dbReference type="AlphaFoldDB" id="A0A3P1T037"/>
<keyword evidence="1" id="KW-0812">Transmembrane</keyword>
<dbReference type="EMBL" id="RQZG01000031">
    <property type="protein sequence ID" value="RRD02872.1"/>
    <property type="molecule type" value="Genomic_DNA"/>
</dbReference>
<keyword evidence="1" id="KW-0472">Membrane</keyword>
<comment type="caution">
    <text evidence="2">The sequence shown here is derived from an EMBL/GenBank/DDBJ whole genome shotgun (WGS) entry which is preliminary data.</text>
</comment>
<protein>
    <submittedName>
        <fullName evidence="2">Uncharacterized protein</fullName>
    </submittedName>
</protein>
<name>A0A3P1T037_9ACTN</name>
<dbReference type="RefSeq" id="WP_124846081.1">
    <property type="nucleotide sequence ID" value="NZ_RQZG01000031.1"/>
</dbReference>
<reference evidence="2 3" key="1">
    <citation type="submission" date="2018-11" db="EMBL/GenBank/DDBJ databases">
        <title>Genomes From Bacteria Associated with the Canine Oral Cavity: a Test Case for Automated Genome-Based Taxonomic Assignment.</title>
        <authorList>
            <person name="Coil D.A."/>
            <person name="Jospin G."/>
            <person name="Darling A.E."/>
            <person name="Wallis C."/>
            <person name="Davis I.J."/>
            <person name="Harris S."/>
            <person name="Eisen J.A."/>
            <person name="Holcombe L.J."/>
            <person name="O'Flynn C."/>
        </authorList>
    </citation>
    <scope>NUCLEOTIDE SEQUENCE [LARGE SCALE GENOMIC DNA]</scope>
    <source>
        <strain evidence="2 3">OH887_COT-365</strain>
    </source>
</reference>
<evidence type="ECO:0000313" key="3">
    <source>
        <dbReference type="Proteomes" id="UP000280819"/>
    </source>
</evidence>
<accession>A0A3P1T037</accession>
<feature type="transmembrane region" description="Helical" evidence="1">
    <location>
        <begin position="171"/>
        <end position="192"/>
    </location>
</feature>
<gene>
    <name evidence="2" type="ORF">EII34_15550</name>
</gene>
<evidence type="ECO:0000256" key="1">
    <source>
        <dbReference type="SAM" id="Phobius"/>
    </source>
</evidence>
<feature type="transmembrane region" description="Helical" evidence="1">
    <location>
        <begin position="145"/>
        <end position="165"/>
    </location>
</feature>
<proteinExistence type="predicted"/>
<evidence type="ECO:0000313" key="2">
    <source>
        <dbReference type="EMBL" id="RRD02872.1"/>
    </source>
</evidence>